<organism evidence="5 6">
    <name type="scientific">Candidatus Olsenella pullistercoris</name>
    <dbReference type="NCBI Taxonomy" id="2838712"/>
    <lineage>
        <taxon>Bacteria</taxon>
        <taxon>Bacillati</taxon>
        <taxon>Actinomycetota</taxon>
        <taxon>Coriobacteriia</taxon>
        <taxon>Coriobacteriales</taxon>
        <taxon>Atopobiaceae</taxon>
        <taxon>Olsenella</taxon>
    </lineage>
</organism>
<feature type="binding site" evidence="3">
    <location>
        <position position="251"/>
    </location>
    <ligand>
        <name>a divalent metal cation</name>
        <dbReference type="ChEBI" id="CHEBI:60240"/>
        <label>1</label>
    </ligand>
</feature>
<keyword evidence="1 3" id="KW-0479">Metal-binding</keyword>
<dbReference type="Pfam" id="PF02126">
    <property type="entry name" value="PTE"/>
    <property type="match status" value="1"/>
</dbReference>
<feature type="binding site" evidence="3">
    <location>
        <position position="133"/>
    </location>
    <ligand>
        <name>a divalent metal cation</name>
        <dbReference type="ChEBI" id="CHEBI:60240"/>
        <label>2</label>
    </ligand>
</feature>
<dbReference type="Proteomes" id="UP000824062">
    <property type="component" value="Unassembled WGS sequence"/>
</dbReference>
<dbReference type="EMBL" id="DXBM01000033">
    <property type="protein sequence ID" value="HIZ46110.1"/>
    <property type="molecule type" value="Genomic_DNA"/>
</dbReference>
<dbReference type="InterPro" id="IPR032466">
    <property type="entry name" value="Metal_Hydrolase"/>
</dbReference>
<dbReference type="GO" id="GO:0016787">
    <property type="term" value="F:hydrolase activity"/>
    <property type="evidence" value="ECO:0007669"/>
    <property type="project" value="UniProtKB-KW"/>
</dbReference>
<gene>
    <name evidence="5" type="ORF">IAA19_03700</name>
</gene>
<name>A0A9D2EZ05_9ACTN</name>
<sequence>MIQTVLGPIEASGLGVTMAHEHLSVDLGSVRGDEDSAFTASELLFSETKRLRDAGVDSVVEVSCIDMGRDVRALQEISRRSGLNVVCATGFYLEKYHPAWLAEASVEKVEEVLEGEFANGIDGTEVCPGVIGEIAGEKTEITASERKVMIASAHVATRVGCAVTTHCQLGCMAPEQADLLVSEGMDPAKVILGHLDLADDLDYYRRVLDRGVNIGFDTCGKVAYLADEERAKNLAILASEGYAGQIVLSTDISRQSYMHAKGGFGYTAVIDRVLPMARERGLDEASIRQMLVENPARILDIEGGLK</sequence>
<dbReference type="PANTHER" id="PTHR10819">
    <property type="entry name" value="PHOSPHOTRIESTERASE-RELATED"/>
    <property type="match status" value="1"/>
</dbReference>
<dbReference type="AlphaFoldDB" id="A0A9D2EZ05"/>
<evidence type="ECO:0000313" key="6">
    <source>
        <dbReference type="Proteomes" id="UP000824062"/>
    </source>
</evidence>
<dbReference type="PROSITE" id="PS51347">
    <property type="entry name" value="PHOSPHOTRIESTERASE_2"/>
    <property type="match status" value="1"/>
</dbReference>
<feature type="binding site" evidence="3">
    <location>
        <position position="194"/>
    </location>
    <ligand>
        <name>a divalent metal cation</name>
        <dbReference type="ChEBI" id="CHEBI:60240"/>
        <label>2</label>
    </ligand>
</feature>
<evidence type="ECO:0000256" key="2">
    <source>
        <dbReference type="ARBA" id="ARBA00022801"/>
    </source>
</evidence>
<proteinExistence type="inferred from homology"/>
<comment type="caution">
    <text evidence="4">Lacks conserved residue(s) required for the propagation of feature annotation.</text>
</comment>
<keyword evidence="2" id="KW-0378">Hydrolase</keyword>
<feature type="binding site" evidence="3">
    <location>
        <position position="22"/>
    </location>
    <ligand>
        <name>a divalent metal cation</name>
        <dbReference type="ChEBI" id="CHEBI:60240"/>
        <label>1</label>
    </ligand>
</feature>
<accession>A0A9D2EZ05</accession>
<reference evidence="5" key="1">
    <citation type="journal article" date="2021" name="PeerJ">
        <title>Extensive microbial diversity within the chicken gut microbiome revealed by metagenomics and culture.</title>
        <authorList>
            <person name="Gilroy R."/>
            <person name="Ravi A."/>
            <person name="Getino M."/>
            <person name="Pursley I."/>
            <person name="Horton D.L."/>
            <person name="Alikhan N.F."/>
            <person name="Baker D."/>
            <person name="Gharbi K."/>
            <person name="Hall N."/>
            <person name="Watson M."/>
            <person name="Adriaenssens E.M."/>
            <person name="Foster-Nyarko E."/>
            <person name="Jarju S."/>
            <person name="Secka A."/>
            <person name="Antonio M."/>
            <person name="Oren A."/>
            <person name="Chaudhuri R.R."/>
            <person name="La Ragione R."/>
            <person name="Hildebrand F."/>
            <person name="Pallen M.J."/>
        </authorList>
    </citation>
    <scope>NUCLEOTIDE SEQUENCE</scope>
    <source>
        <strain evidence="5">ChiHjej12B11-14209</strain>
    </source>
</reference>
<evidence type="ECO:0008006" key="7">
    <source>
        <dbReference type="Google" id="ProtNLM"/>
    </source>
</evidence>
<dbReference type="SUPFAM" id="SSF51556">
    <property type="entry name" value="Metallo-dependent hydrolases"/>
    <property type="match status" value="1"/>
</dbReference>
<comment type="caution">
    <text evidence="5">The sequence shown here is derived from an EMBL/GenBank/DDBJ whole genome shotgun (WGS) entry which is preliminary data.</text>
</comment>
<dbReference type="InterPro" id="IPR001559">
    <property type="entry name" value="Phosphotriesterase"/>
</dbReference>
<feature type="binding site" evidence="3">
    <location>
        <position position="166"/>
    </location>
    <ligand>
        <name>a divalent metal cation</name>
        <dbReference type="ChEBI" id="CHEBI:60240"/>
        <label>2</label>
    </ligand>
</feature>
<evidence type="ECO:0000313" key="5">
    <source>
        <dbReference type="EMBL" id="HIZ46110.1"/>
    </source>
</evidence>
<evidence type="ECO:0000256" key="1">
    <source>
        <dbReference type="ARBA" id="ARBA00022723"/>
    </source>
</evidence>
<reference evidence="5" key="2">
    <citation type="submission" date="2021-04" db="EMBL/GenBank/DDBJ databases">
        <authorList>
            <person name="Gilroy R."/>
        </authorList>
    </citation>
    <scope>NUCLEOTIDE SEQUENCE</scope>
    <source>
        <strain evidence="5">ChiHjej12B11-14209</strain>
    </source>
</reference>
<evidence type="ECO:0000256" key="3">
    <source>
        <dbReference type="PIRSR" id="PIRSR601559-52"/>
    </source>
</evidence>
<dbReference type="GO" id="GO:0008270">
    <property type="term" value="F:zinc ion binding"/>
    <property type="evidence" value="ECO:0007669"/>
    <property type="project" value="InterPro"/>
</dbReference>
<feature type="binding site" evidence="3">
    <location>
        <position position="133"/>
    </location>
    <ligand>
        <name>a divalent metal cation</name>
        <dbReference type="ChEBI" id="CHEBI:60240"/>
        <label>1</label>
    </ligand>
</feature>
<dbReference type="Gene3D" id="3.20.20.140">
    <property type="entry name" value="Metal-dependent hydrolases"/>
    <property type="match status" value="1"/>
</dbReference>
<dbReference type="PANTHER" id="PTHR10819:SF3">
    <property type="entry name" value="PHOSPHOTRIESTERASE-RELATED PROTEIN"/>
    <property type="match status" value="1"/>
</dbReference>
<dbReference type="PIRSF" id="PIRSF016839">
    <property type="entry name" value="PhP"/>
    <property type="match status" value="1"/>
</dbReference>
<comment type="cofactor">
    <cofactor evidence="3">
        <name>a divalent metal cation</name>
        <dbReference type="ChEBI" id="CHEBI:60240"/>
    </cofactor>
    <text evidence="3">Binds 2 divalent metal cations per subunit.</text>
</comment>
<evidence type="ECO:0000256" key="4">
    <source>
        <dbReference type="PROSITE-ProRule" id="PRU00679"/>
    </source>
</evidence>
<protein>
    <recommendedName>
        <fullName evidence="7">Phosphotriesterase-related protein</fullName>
    </recommendedName>
</protein>
<feature type="binding site" evidence="3">
    <location>
        <position position="20"/>
    </location>
    <ligand>
        <name>a divalent metal cation</name>
        <dbReference type="ChEBI" id="CHEBI:60240"/>
        <label>1</label>
    </ligand>
</feature>
<comment type="similarity">
    <text evidence="4">Belongs to the metallo-dependent hydrolases superfamily. Phosphotriesterase family.</text>
</comment>